<comment type="caution">
    <text evidence="9">The sequence shown here is derived from an EMBL/GenBank/DDBJ whole genome shotgun (WGS) entry which is preliminary data.</text>
</comment>
<evidence type="ECO:0000256" key="3">
    <source>
        <dbReference type="ARBA" id="ARBA00022525"/>
    </source>
</evidence>
<protein>
    <submittedName>
        <fullName evidence="9">Sclerostin domain-containing protein 1</fullName>
    </submittedName>
</protein>
<dbReference type="GO" id="GO:0036122">
    <property type="term" value="F:BMP binding"/>
    <property type="evidence" value="ECO:0007669"/>
    <property type="project" value="TreeGrafter"/>
</dbReference>
<keyword evidence="7" id="KW-0325">Glycoprotein</keyword>
<name>A0AAV4JKV1_9GAST</name>
<evidence type="ECO:0000256" key="2">
    <source>
        <dbReference type="ARBA" id="ARBA00007850"/>
    </source>
</evidence>
<comment type="subcellular location">
    <subcellularLocation>
        <location evidence="1">Secreted</location>
    </subcellularLocation>
</comment>
<dbReference type="GO" id="GO:0005615">
    <property type="term" value="C:extracellular space"/>
    <property type="evidence" value="ECO:0007669"/>
    <property type="project" value="InterPro"/>
</dbReference>
<feature type="region of interest" description="Disordered" evidence="8">
    <location>
        <begin position="45"/>
        <end position="124"/>
    </location>
</feature>
<dbReference type="InterPro" id="IPR008835">
    <property type="entry name" value="Sclerostin/SOSTDC1"/>
</dbReference>
<evidence type="ECO:0000256" key="6">
    <source>
        <dbReference type="ARBA" id="ARBA00023157"/>
    </source>
</evidence>
<reference evidence="9 10" key="1">
    <citation type="journal article" date="2021" name="Elife">
        <title>Chloroplast acquisition without the gene transfer in kleptoplastic sea slugs, Plakobranchus ocellatus.</title>
        <authorList>
            <person name="Maeda T."/>
            <person name="Takahashi S."/>
            <person name="Yoshida T."/>
            <person name="Shimamura S."/>
            <person name="Takaki Y."/>
            <person name="Nagai Y."/>
            <person name="Toyoda A."/>
            <person name="Suzuki Y."/>
            <person name="Arimoto A."/>
            <person name="Ishii H."/>
            <person name="Satoh N."/>
            <person name="Nishiyama T."/>
            <person name="Hasebe M."/>
            <person name="Maruyama T."/>
            <person name="Minagawa J."/>
            <person name="Obokata J."/>
            <person name="Shigenobu S."/>
        </authorList>
    </citation>
    <scope>NUCLEOTIDE SEQUENCE [LARGE SCALE GENOMIC DNA]</scope>
</reference>
<dbReference type="Pfam" id="PF05463">
    <property type="entry name" value="Sclerostin"/>
    <property type="match status" value="1"/>
</dbReference>
<evidence type="ECO:0000313" key="10">
    <source>
        <dbReference type="Proteomes" id="UP000762676"/>
    </source>
</evidence>
<keyword evidence="3" id="KW-0964">Secreted</keyword>
<keyword evidence="5" id="KW-0732">Signal</keyword>
<dbReference type="GO" id="GO:0016055">
    <property type="term" value="P:Wnt signaling pathway"/>
    <property type="evidence" value="ECO:0007669"/>
    <property type="project" value="UniProtKB-KW"/>
</dbReference>
<evidence type="ECO:0000256" key="8">
    <source>
        <dbReference type="SAM" id="MobiDB-lite"/>
    </source>
</evidence>
<accession>A0AAV4JKV1</accession>
<dbReference type="InterPro" id="IPR029034">
    <property type="entry name" value="Cystine-knot_cytokine"/>
</dbReference>
<evidence type="ECO:0000256" key="1">
    <source>
        <dbReference type="ARBA" id="ARBA00004613"/>
    </source>
</evidence>
<organism evidence="9 10">
    <name type="scientific">Elysia marginata</name>
    <dbReference type="NCBI Taxonomy" id="1093978"/>
    <lineage>
        <taxon>Eukaryota</taxon>
        <taxon>Metazoa</taxon>
        <taxon>Spiralia</taxon>
        <taxon>Lophotrochozoa</taxon>
        <taxon>Mollusca</taxon>
        <taxon>Gastropoda</taxon>
        <taxon>Heterobranchia</taxon>
        <taxon>Euthyneura</taxon>
        <taxon>Panpulmonata</taxon>
        <taxon>Sacoglossa</taxon>
        <taxon>Placobranchoidea</taxon>
        <taxon>Plakobranchidae</taxon>
        <taxon>Elysia</taxon>
    </lineage>
</organism>
<dbReference type="GO" id="GO:0030514">
    <property type="term" value="P:negative regulation of BMP signaling pathway"/>
    <property type="evidence" value="ECO:0007669"/>
    <property type="project" value="TreeGrafter"/>
</dbReference>
<sequence>MARNKLKEWECVEDFTRRKRVRLLCQDGSLRTYRIKVVKSCRCERIGSRGNRTSPSKRRRKGKKRRRKSKNLKNRDKKKRNRRKRRRKNKKSRVRGSGKKETTTNNGIGKSKKGRSRPKTLSGS</sequence>
<evidence type="ECO:0000256" key="7">
    <source>
        <dbReference type="ARBA" id="ARBA00023180"/>
    </source>
</evidence>
<gene>
    <name evidence="9" type="ORF">ElyMa_006976200</name>
</gene>
<keyword evidence="4" id="KW-0879">Wnt signaling pathway</keyword>
<proteinExistence type="inferred from homology"/>
<dbReference type="Gene3D" id="2.10.90.10">
    <property type="entry name" value="Cystine-knot cytokines"/>
    <property type="match status" value="1"/>
</dbReference>
<keyword evidence="6" id="KW-1015">Disulfide bond</keyword>
<evidence type="ECO:0000256" key="5">
    <source>
        <dbReference type="ARBA" id="ARBA00022729"/>
    </source>
</evidence>
<dbReference type="PANTHER" id="PTHR14903:SF6">
    <property type="entry name" value="CTCK DOMAIN-CONTAINING PROTEIN"/>
    <property type="match status" value="1"/>
</dbReference>
<dbReference type="Proteomes" id="UP000762676">
    <property type="component" value="Unassembled WGS sequence"/>
</dbReference>
<dbReference type="AlphaFoldDB" id="A0AAV4JKV1"/>
<evidence type="ECO:0000256" key="4">
    <source>
        <dbReference type="ARBA" id="ARBA00022687"/>
    </source>
</evidence>
<dbReference type="PANTHER" id="PTHR14903">
    <property type="entry name" value="SCLEROSTIN-RELATED"/>
    <property type="match status" value="1"/>
</dbReference>
<comment type="similarity">
    <text evidence="2">Belongs to the sclerostin family.</text>
</comment>
<feature type="compositionally biased region" description="Basic residues" evidence="8">
    <location>
        <begin position="55"/>
        <end position="97"/>
    </location>
</feature>
<dbReference type="GO" id="GO:0030178">
    <property type="term" value="P:negative regulation of Wnt signaling pathway"/>
    <property type="evidence" value="ECO:0007669"/>
    <property type="project" value="TreeGrafter"/>
</dbReference>
<evidence type="ECO:0000313" key="9">
    <source>
        <dbReference type="EMBL" id="GFS23403.1"/>
    </source>
</evidence>
<keyword evidence="10" id="KW-1185">Reference proteome</keyword>
<dbReference type="EMBL" id="BMAT01013939">
    <property type="protein sequence ID" value="GFS23403.1"/>
    <property type="molecule type" value="Genomic_DNA"/>
</dbReference>